<dbReference type="GO" id="GO:0004722">
    <property type="term" value="F:protein serine/threonine phosphatase activity"/>
    <property type="evidence" value="ECO:0007669"/>
    <property type="project" value="UniProtKB-EC"/>
</dbReference>
<dbReference type="HOGENOM" id="CLU_655408_0_0_6"/>
<dbReference type="KEGG" id="tmc:LMI_1981"/>
<feature type="domain" description="Tyrosine-protein phosphatase" evidence="4">
    <location>
        <begin position="52"/>
        <end position="201"/>
    </location>
</feature>
<evidence type="ECO:0000313" key="9">
    <source>
        <dbReference type="Proteomes" id="UP000182998"/>
    </source>
</evidence>
<evidence type="ECO:0000313" key="8">
    <source>
        <dbReference type="Proteomes" id="UP000032414"/>
    </source>
</evidence>
<dbReference type="InterPro" id="IPR052103">
    <property type="entry name" value="Dual_spec_Phospatases"/>
</dbReference>
<evidence type="ECO:0000259" key="4">
    <source>
        <dbReference type="PROSITE" id="PS50054"/>
    </source>
</evidence>
<dbReference type="Proteomes" id="UP000032414">
    <property type="component" value="Chromosome I"/>
</dbReference>
<organism evidence="6 8">
    <name type="scientific">Legionella micdadei</name>
    <name type="common">Tatlockia micdadei</name>
    <dbReference type="NCBI Taxonomy" id="451"/>
    <lineage>
        <taxon>Bacteria</taxon>
        <taxon>Pseudomonadati</taxon>
        <taxon>Pseudomonadota</taxon>
        <taxon>Gammaproteobacteria</taxon>
        <taxon>Legionellales</taxon>
        <taxon>Legionellaceae</taxon>
        <taxon>Legionella</taxon>
    </lineage>
</organism>
<evidence type="ECO:0000313" key="7">
    <source>
        <dbReference type="EMBL" id="SCY34315.1"/>
    </source>
</evidence>
<dbReference type="EC" id="3.1.3.16" evidence="6"/>
<evidence type="ECO:0000256" key="1">
    <source>
        <dbReference type="ARBA" id="ARBA00008601"/>
    </source>
</evidence>
<dbReference type="SUPFAM" id="SSF52799">
    <property type="entry name" value="(Phosphotyrosine protein) phosphatases II"/>
    <property type="match status" value="1"/>
</dbReference>
<dbReference type="STRING" id="451.B6N58_06135"/>
<evidence type="ECO:0000256" key="2">
    <source>
        <dbReference type="ARBA" id="ARBA00022801"/>
    </source>
</evidence>
<dbReference type="CDD" id="cd14498">
    <property type="entry name" value="DSP"/>
    <property type="match status" value="1"/>
</dbReference>
<gene>
    <name evidence="6" type="ORF">LMI_1981</name>
    <name evidence="7" type="ORF">SAMN02982997_01478</name>
</gene>
<keyword evidence="2 6" id="KW-0378">Hydrolase</keyword>
<dbReference type="PROSITE" id="PS50054">
    <property type="entry name" value="TYR_PHOSPHATASE_DUAL"/>
    <property type="match status" value="1"/>
</dbReference>
<dbReference type="RefSeq" id="WP_045099541.1">
    <property type="nucleotide sequence ID" value="NZ_CP020614.1"/>
</dbReference>
<dbReference type="PANTHER" id="PTHR45961:SF6">
    <property type="entry name" value="IP21249P"/>
    <property type="match status" value="1"/>
</dbReference>
<evidence type="ECO:0000256" key="3">
    <source>
        <dbReference type="ARBA" id="ARBA00022912"/>
    </source>
</evidence>
<keyword evidence="3" id="KW-0904">Protein phosphatase</keyword>
<dbReference type="InterPro" id="IPR020422">
    <property type="entry name" value="TYR_PHOSPHATASE_DUAL_dom"/>
</dbReference>
<reference evidence="8" key="1">
    <citation type="submission" date="2014-09" db="EMBL/GenBank/DDBJ databases">
        <authorList>
            <person name="Gomez-Valero L."/>
        </authorList>
    </citation>
    <scope>NUCLEOTIDE SEQUENCE [LARGE SCALE GENOMIC DNA]</scope>
    <source>
        <strain evidence="8">ATCC33218</strain>
    </source>
</reference>
<proteinExistence type="inferred from homology"/>
<keyword evidence="9" id="KW-1185">Reference proteome</keyword>
<dbReference type="EMBL" id="FMVN01000006">
    <property type="protein sequence ID" value="SCY34315.1"/>
    <property type="molecule type" value="Genomic_DNA"/>
</dbReference>
<protein>
    <submittedName>
        <fullName evidence="7">Dual specificity phosphatase, catalytic domain</fullName>
    </submittedName>
    <submittedName>
        <fullName evidence="6">Phosphoprotein phosphatase</fullName>
        <ecNumber evidence="6">3.1.3.16</ecNumber>
    </submittedName>
</protein>
<dbReference type="PATRIC" id="fig|451.8.peg.1324"/>
<dbReference type="OrthoDB" id="5653722at2"/>
<dbReference type="Proteomes" id="UP000182998">
    <property type="component" value="Unassembled WGS sequence"/>
</dbReference>
<dbReference type="Gene3D" id="3.90.190.10">
    <property type="entry name" value="Protein tyrosine phosphatase superfamily"/>
    <property type="match status" value="1"/>
</dbReference>
<feature type="domain" description="Tyrosine specific protein phosphatases" evidence="5">
    <location>
        <begin position="113"/>
        <end position="190"/>
    </location>
</feature>
<dbReference type="PANTHER" id="PTHR45961">
    <property type="entry name" value="IP21249P"/>
    <property type="match status" value="1"/>
</dbReference>
<reference evidence="6" key="2">
    <citation type="submission" date="2014-09" db="EMBL/GenBank/DDBJ databases">
        <authorList>
            <person name="GOMEZ-VALERO Laura"/>
        </authorList>
    </citation>
    <scope>NUCLEOTIDE SEQUENCE</scope>
    <source>
        <strain evidence="6">ATCC33218</strain>
    </source>
</reference>
<evidence type="ECO:0000259" key="5">
    <source>
        <dbReference type="PROSITE" id="PS50056"/>
    </source>
</evidence>
<dbReference type="EMBL" id="LN614830">
    <property type="protein sequence ID" value="CEG61268.1"/>
    <property type="molecule type" value="Genomic_DNA"/>
</dbReference>
<name>A0A098GFN4_LEGMI</name>
<dbReference type="AlphaFoldDB" id="A0A098GFN4"/>
<dbReference type="SMART" id="SM00195">
    <property type="entry name" value="DSPc"/>
    <property type="match status" value="1"/>
</dbReference>
<dbReference type="InterPro" id="IPR000387">
    <property type="entry name" value="Tyr_Pase_dom"/>
</dbReference>
<dbReference type="InterPro" id="IPR000340">
    <property type="entry name" value="Dual-sp_phosphatase_cat-dom"/>
</dbReference>
<evidence type="ECO:0000313" key="6">
    <source>
        <dbReference type="EMBL" id="CEG61268.1"/>
    </source>
</evidence>
<comment type="similarity">
    <text evidence="1">Belongs to the protein-tyrosine phosphatase family. Non-receptor class dual specificity subfamily.</text>
</comment>
<accession>A0A098GFN4</accession>
<dbReference type="PROSITE" id="PS50056">
    <property type="entry name" value="TYR_PHOSPHATASE_2"/>
    <property type="match status" value="1"/>
</dbReference>
<reference evidence="7 9" key="3">
    <citation type="submission" date="2016-10" db="EMBL/GenBank/DDBJ databases">
        <authorList>
            <person name="Varghese N."/>
            <person name="Submissions S."/>
        </authorList>
    </citation>
    <scope>NUCLEOTIDE SEQUENCE [LARGE SCALE GENOMIC DNA]</scope>
    <source>
        <strain evidence="7 9">ATCC 33218</strain>
    </source>
</reference>
<sequence length="419" mass="48095">MKEIIQKTPWPLSRQTSENFSALGMSKFTDTEFVYGEEGLNVTHFVSKQSAWAQEFLENLFIGSVYALYGHYDKQGGYPKYDLIIDLSEFKKNNQFIQLDSNHHTIAIEDNGINFPELLEEIRSQEIFKKINQAREAKKRVLINCQMGMSRSATLAILYMMETYGVSLVQAYRHLQRYRPMVEPNPGYFAALHYHEANLTVEPPPFEAAKSWLQEFIKNPEPLSVEEKEDSVILKLTRDRGELGSAFIDFVSLLRMLNISFILLNCDGRSGDVHISLNDFKKLKLLIENKALTWEKLNEETCEQLVIAMKEACDSLKFQVSNNEQKEGELNKLILKFNEHHKEKQWDDAFETIISFIAYASKPRAGTTHFYKADFGQTPPAKVFYQSLERAGLIDLAAAIKSHVGHGFNEQDISARLEV</sequence>
<dbReference type="Pfam" id="PF00782">
    <property type="entry name" value="DSPc"/>
    <property type="match status" value="1"/>
</dbReference>
<dbReference type="InterPro" id="IPR029021">
    <property type="entry name" value="Prot-tyrosine_phosphatase-like"/>
</dbReference>